<dbReference type="PANTHER" id="PTHR13060:SF0">
    <property type="entry name" value="PROTEIN ECDYSONELESS HOMOLOG"/>
    <property type="match status" value="1"/>
</dbReference>
<evidence type="ECO:0000313" key="3">
    <source>
        <dbReference type="Proteomes" id="UP001168098"/>
    </source>
</evidence>
<reference evidence="2 3" key="1">
    <citation type="journal article" date="2023" name="BMC Biotechnol.">
        <title>Vitis rotundifolia cv Carlos genome sequencing.</title>
        <authorList>
            <person name="Huff M."/>
            <person name="Hulse-Kemp A."/>
            <person name="Scheffler B."/>
            <person name="Youngblood R."/>
            <person name="Simpson S."/>
            <person name="Babiker E."/>
            <person name="Staton M."/>
        </authorList>
    </citation>
    <scope>NUCLEOTIDE SEQUENCE [LARGE SCALE GENOMIC DNA]</scope>
    <source>
        <tissue evidence="2">Leaf</tissue>
    </source>
</reference>
<feature type="region of interest" description="Disordered" evidence="1">
    <location>
        <begin position="511"/>
        <end position="552"/>
    </location>
</feature>
<evidence type="ECO:0000313" key="2">
    <source>
        <dbReference type="EMBL" id="KAJ9670252.1"/>
    </source>
</evidence>
<dbReference type="Pfam" id="PF07093">
    <property type="entry name" value="SGT1"/>
    <property type="match status" value="1"/>
</dbReference>
<dbReference type="AlphaFoldDB" id="A0AA39D5R0"/>
<accession>A0AA39D5R0</accession>
<dbReference type="PANTHER" id="PTHR13060">
    <property type="entry name" value="SGT1 PROTEIN HSGT1 SUPPRESSOR OF GCR2"/>
    <property type="match status" value="1"/>
</dbReference>
<name>A0AA39D5R0_VITRO</name>
<feature type="region of interest" description="Disordered" evidence="1">
    <location>
        <begin position="437"/>
        <end position="462"/>
    </location>
</feature>
<comment type="caution">
    <text evidence="2">The sequence shown here is derived from an EMBL/GenBank/DDBJ whole genome shotgun (WGS) entry which is preliminary data.</text>
</comment>
<feature type="compositionally biased region" description="Acidic residues" evidence="1">
    <location>
        <begin position="517"/>
        <end position="540"/>
    </location>
</feature>
<organism evidence="2 3">
    <name type="scientific">Vitis rotundifolia</name>
    <name type="common">Muscadine grape</name>
    <dbReference type="NCBI Taxonomy" id="103349"/>
    <lineage>
        <taxon>Eukaryota</taxon>
        <taxon>Viridiplantae</taxon>
        <taxon>Streptophyta</taxon>
        <taxon>Embryophyta</taxon>
        <taxon>Tracheophyta</taxon>
        <taxon>Spermatophyta</taxon>
        <taxon>Magnoliopsida</taxon>
        <taxon>eudicotyledons</taxon>
        <taxon>Gunneridae</taxon>
        <taxon>Pentapetalae</taxon>
        <taxon>rosids</taxon>
        <taxon>Vitales</taxon>
        <taxon>Vitaceae</taxon>
        <taxon>Viteae</taxon>
        <taxon>Vitis</taxon>
    </lineage>
</organism>
<protein>
    <recommendedName>
        <fullName evidence="4">Protein ecdysoneless homolog</fullName>
    </recommendedName>
</protein>
<keyword evidence="3" id="KW-1185">Reference proteome</keyword>
<gene>
    <name evidence="2" type="ORF">PVL29_026662</name>
</gene>
<dbReference type="InterPro" id="IPR010770">
    <property type="entry name" value="Ecd"/>
</dbReference>
<sequence length="692" mass="79174">METNFTSSIFSQNSSKLPDDTVFYAIFPDFSLPVSKSPNPNITSLLQSLHLQILTTISPHTTHYIWQHEPFTLSLSSPSSTIPHLQGKLRFGDNLDDEWFVVFLLFQISLAFPSLSIRVWDTDGEFLLIEAAFHLPRWINPENSVNRVFIRRGELHIVPKSRLSSPSLLDSLQFLVNCGEESKASESVQLALRNRLSQYPERARRNVHRVRVRVPVSVAQVLKHEPCLISLAVEGFYDRDIDSMKFAAKMEKFLSKGTAEELVLVSVAMSRAMYAQLVQQTFQAPKCYPMPNRSDANVYMEAEVGMKIACGFEMMYQQRLRQGLEGKGSTWDVFKESLERSGYFEGLLPGSKEYRRLMENAEEYYRKSSLFSRASEMMSAPVRRMDEILALPHSTDDFKGQQIPPSDDDSWLYNGEDELNSALQERQKEMELYDLKQKKKQKSELDQDAGPSSGSNLDDFDLGNISKTMQAFVHEMSTYEGAEVPENRDLKGVELDVDRFIKDMESVMRRPVHEDATADVDSEEGSSSDMDFDESEDDSNVAEPSGDKDEGEDIFMQSYSDALNEELKSSTLKKSFVRANEQPNNRNEVIFSSFCMSIDYVDIWCSTVLFFWLKGKNLGHCPVQASPCSENFNGPLPHRKKLARHHHKRDAVVNQGHVTDYKLYIRFSKFQIYAQSYWNIKCCVVLLDIRII</sequence>
<dbReference type="EMBL" id="JARBHA010000020">
    <property type="protein sequence ID" value="KAJ9670252.1"/>
    <property type="molecule type" value="Genomic_DNA"/>
</dbReference>
<dbReference type="Proteomes" id="UP001168098">
    <property type="component" value="Unassembled WGS sequence"/>
</dbReference>
<dbReference type="GO" id="GO:0005634">
    <property type="term" value="C:nucleus"/>
    <property type="evidence" value="ECO:0007669"/>
    <property type="project" value="TreeGrafter"/>
</dbReference>
<proteinExistence type="predicted"/>
<evidence type="ECO:0008006" key="4">
    <source>
        <dbReference type="Google" id="ProtNLM"/>
    </source>
</evidence>
<evidence type="ECO:0000256" key="1">
    <source>
        <dbReference type="SAM" id="MobiDB-lite"/>
    </source>
</evidence>